<feature type="region of interest" description="Disordered" evidence="1">
    <location>
        <begin position="1"/>
        <end position="74"/>
    </location>
</feature>
<evidence type="ECO:0000256" key="1">
    <source>
        <dbReference type="SAM" id="MobiDB-lite"/>
    </source>
</evidence>
<feature type="non-terminal residue" evidence="2">
    <location>
        <position position="74"/>
    </location>
</feature>
<evidence type="ECO:0000313" key="2">
    <source>
        <dbReference type="EMBL" id="KAH0625680.1"/>
    </source>
</evidence>
<accession>A0ABQ7T7I2</accession>
<evidence type="ECO:0000313" key="3">
    <source>
        <dbReference type="Proteomes" id="UP000826234"/>
    </source>
</evidence>
<dbReference type="Proteomes" id="UP000826234">
    <property type="component" value="Unassembled WGS sequence"/>
</dbReference>
<name>A0ABQ7T7I2_PHRPL</name>
<proteinExistence type="predicted"/>
<feature type="compositionally biased region" description="Basic and acidic residues" evidence="1">
    <location>
        <begin position="27"/>
        <end position="42"/>
    </location>
</feature>
<dbReference type="EMBL" id="JAIPUX010001211">
    <property type="protein sequence ID" value="KAH0625680.1"/>
    <property type="molecule type" value="Genomic_DNA"/>
</dbReference>
<organism evidence="2 3">
    <name type="scientific">Phrynosoma platyrhinos</name>
    <name type="common">Desert horned lizard</name>
    <dbReference type="NCBI Taxonomy" id="52577"/>
    <lineage>
        <taxon>Eukaryota</taxon>
        <taxon>Metazoa</taxon>
        <taxon>Chordata</taxon>
        <taxon>Craniata</taxon>
        <taxon>Vertebrata</taxon>
        <taxon>Euteleostomi</taxon>
        <taxon>Lepidosauria</taxon>
        <taxon>Squamata</taxon>
        <taxon>Bifurcata</taxon>
        <taxon>Unidentata</taxon>
        <taxon>Episquamata</taxon>
        <taxon>Toxicofera</taxon>
        <taxon>Iguania</taxon>
        <taxon>Phrynosomatidae</taxon>
        <taxon>Phrynosomatinae</taxon>
        <taxon>Phrynosoma</taxon>
    </lineage>
</organism>
<gene>
    <name evidence="2" type="ORF">JD844_015275</name>
</gene>
<protein>
    <submittedName>
        <fullName evidence="2">Uncharacterized protein</fullName>
    </submittedName>
</protein>
<keyword evidence="3" id="KW-1185">Reference proteome</keyword>
<reference evidence="2 3" key="1">
    <citation type="journal article" date="2022" name="Gigascience">
        <title>A chromosome-level genome assembly and annotation of the desert horned lizard, Phrynosoma platyrhinos, provides insight into chromosomal rearrangements among reptiles.</title>
        <authorList>
            <person name="Koochekian N."/>
            <person name="Ascanio A."/>
            <person name="Farleigh K."/>
            <person name="Card D.C."/>
            <person name="Schield D.R."/>
            <person name="Castoe T.A."/>
            <person name="Jezkova T."/>
        </authorList>
    </citation>
    <scope>NUCLEOTIDE SEQUENCE [LARGE SCALE GENOMIC DNA]</scope>
    <source>
        <strain evidence="2">NK-2021</strain>
    </source>
</reference>
<sequence length="74" mass="8337">MSSFWQDGSGALPGPSLPALQSGLHLCQEEQHPFHHEEHGDAQRPAVQRGVQQGERPEESPGFERRRLHFGREV</sequence>
<comment type="caution">
    <text evidence="2">The sequence shown here is derived from an EMBL/GenBank/DDBJ whole genome shotgun (WGS) entry which is preliminary data.</text>
</comment>
<feature type="compositionally biased region" description="Basic and acidic residues" evidence="1">
    <location>
        <begin position="55"/>
        <end position="74"/>
    </location>
</feature>